<evidence type="ECO:0000313" key="1">
    <source>
        <dbReference type="EMBL" id="KAI4365894.1"/>
    </source>
</evidence>
<dbReference type="EMBL" id="CM042885">
    <property type="protein sequence ID" value="KAI4365894.1"/>
    <property type="molecule type" value="Genomic_DNA"/>
</dbReference>
<comment type="caution">
    <text evidence="1">The sequence shown here is derived from an EMBL/GenBank/DDBJ whole genome shotgun (WGS) entry which is preliminary data.</text>
</comment>
<keyword evidence="2" id="KW-1185">Reference proteome</keyword>
<dbReference type="Proteomes" id="UP001057402">
    <property type="component" value="Chromosome 6"/>
</dbReference>
<gene>
    <name evidence="1" type="ORF">MLD38_021835</name>
</gene>
<accession>A0ACB9QH68</accession>
<sequence>MRCVKFSNHSVPHSESSSSLSAARRRSSARMAFDRLRFGMKDDDDCEGVGEEMVLDLRLKDCLRGLLAHVSGSTKSSDWVFPFPSPPTPPDSRFRSAVYFLSRRRFRNSPAREIMVSDSITSGSIPSAANAKDFPKKKRVNRSAKLKQFKLDARREQWLSQGKNKGLKEDWEPGQRREQGSDQSLEKLGVNRARDEENGGSFHQFSDSESSSNSPTSTTGVFGANHSVNKCIGSCTTSSTFSCVSSVGCCSGSTTEVDEGDDECLDDWEAMADALAANDKPPQNQPLGDVLEIDNSIHPNSHGPMSPESNNLGIEQSERAHGPEQKGNRAWIADDVSRPPSLPNLSKQCSLPITARQCGNGGILWGRIPSAPSSCPICFEDLDKTDSSFLPCLCGFRLCLFCHKQILEEDGRCPGCRQPYQPDPVEAEPSLHGGSLILRLARSYSMVTRT</sequence>
<evidence type="ECO:0000313" key="2">
    <source>
        <dbReference type="Proteomes" id="UP001057402"/>
    </source>
</evidence>
<reference evidence="2" key="1">
    <citation type="journal article" date="2023" name="Front. Plant Sci.">
        <title>Chromosomal-level genome assembly of Melastoma candidum provides insights into trichome evolution.</title>
        <authorList>
            <person name="Zhong Y."/>
            <person name="Wu W."/>
            <person name="Sun C."/>
            <person name="Zou P."/>
            <person name="Liu Y."/>
            <person name="Dai S."/>
            <person name="Zhou R."/>
        </authorList>
    </citation>
    <scope>NUCLEOTIDE SEQUENCE [LARGE SCALE GENOMIC DNA]</scope>
</reference>
<protein>
    <submittedName>
        <fullName evidence="1">Uncharacterized protein</fullName>
    </submittedName>
</protein>
<proteinExistence type="predicted"/>
<organism evidence="1 2">
    <name type="scientific">Melastoma candidum</name>
    <dbReference type="NCBI Taxonomy" id="119954"/>
    <lineage>
        <taxon>Eukaryota</taxon>
        <taxon>Viridiplantae</taxon>
        <taxon>Streptophyta</taxon>
        <taxon>Embryophyta</taxon>
        <taxon>Tracheophyta</taxon>
        <taxon>Spermatophyta</taxon>
        <taxon>Magnoliopsida</taxon>
        <taxon>eudicotyledons</taxon>
        <taxon>Gunneridae</taxon>
        <taxon>Pentapetalae</taxon>
        <taxon>rosids</taxon>
        <taxon>malvids</taxon>
        <taxon>Myrtales</taxon>
        <taxon>Melastomataceae</taxon>
        <taxon>Melastomatoideae</taxon>
        <taxon>Melastomateae</taxon>
        <taxon>Melastoma</taxon>
    </lineage>
</organism>
<name>A0ACB9QH68_9MYRT</name>